<proteinExistence type="predicted"/>
<evidence type="ECO:0000256" key="1">
    <source>
        <dbReference type="SAM" id="MobiDB-lite"/>
    </source>
</evidence>
<feature type="compositionally biased region" description="Polar residues" evidence="1">
    <location>
        <begin position="1"/>
        <end position="10"/>
    </location>
</feature>
<dbReference type="SUPFAM" id="SSF54593">
    <property type="entry name" value="Glyoxalase/Bleomycin resistance protein/Dihydroxybiphenyl dioxygenase"/>
    <property type="match status" value="1"/>
</dbReference>
<dbReference type="EMBL" id="JAAXPI010000049">
    <property type="protein sequence ID" value="NKZ07209.1"/>
    <property type="molecule type" value="Genomic_DNA"/>
</dbReference>
<keyword evidence="3" id="KW-0223">Dioxygenase</keyword>
<dbReference type="Proteomes" id="UP000579250">
    <property type="component" value="Unassembled WGS sequence"/>
</dbReference>
<feature type="region of interest" description="Disordered" evidence="1">
    <location>
        <begin position="1"/>
        <end position="32"/>
    </location>
</feature>
<keyword evidence="4" id="KW-1185">Reference proteome</keyword>
<dbReference type="Gene3D" id="3.10.180.10">
    <property type="entry name" value="2,3-Dihydroxybiphenyl 1,2-Dioxygenase, domain 1"/>
    <property type="match status" value="2"/>
</dbReference>
<accession>A0A846Z2Q0</accession>
<dbReference type="InterPro" id="IPR004360">
    <property type="entry name" value="Glyas_Fos-R_dOase_dom"/>
</dbReference>
<dbReference type="InterPro" id="IPR029068">
    <property type="entry name" value="Glyas_Bleomycin-R_OHBP_Dase"/>
</dbReference>
<comment type="caution">
    <text evidence="3">The sequence shown here is derived from an EMBL/GenBank/DDBJ whole genome shotgun (WGS) entry which is preliminary data.</text>
</comment>
<feature type="domain" description="VOC" evidence="2">
    <location>
        <begin position="193"/>
        <end position="319"/>
    </location>
</feature>
<evidence type="ECO:0000313" key="4">
    <source>
        <dbReference type="Proteomes" id="UP000579250"/>
    </source>
</evidence>
<dbReference type="PROSITE" id="PS51819">
    <property type="entry name" value="VOC"/>
    <property type="match status" value="1"/>
</dbReference>
<dbReference type="GO" id="GO:0051213">
    <property type="term" value="F:dioxygenase activity"/>
    <property type="evidence" value="ECO:0007669"/>
    <property type="project" value="UniProtKB-KW"/>
</dbReference>
<reference evidence="3 4" key="1">
    <citation type="submission" date="2020-04" db="EMBL/GenBank/DDBJ databases">
        <title>MicrobeNet Type strains.</title>
        <authorList>
            <person name="Nicholson A.C."/>
        </authorList>
    </citation>
    <scope>NUCLEOTIDE SEQUENCE [LARGE SCALE GENOMIC DNA]</scope>
    <source>
        <strain evidence="3 4">ATCC BAA-277</strain>
    </source>
</reference>
<organism evidence="3 4">
    <name type="scientific">Actinomadura latina</name>
    <dbReference type="NCBI Taxonomy" id="163603"/>
    <lineage>
        <taxon>Bacteria</taxon>
        <taxon>Bacillati</taxon>
        <taxon>Actinomycetota</taxon>
        <taxon>Actinomycetes</taxon>
        <taxon>Streptosporangiales</taxon>
        <taxon>Thermomonosporaceae</taxon>
        <taxon>Actinomadura</taxon>
    </lineage>
</organism>
<evidence type="ECO:0000259" key="2">
    <source>
        <dbReference type="PROSITE" id="PS51819"/>
    </source>
</evidence>
<evidence type="ECO:0000313" key="3">
    <source>
        <dbReference type="EMBL" id="NKZ07209.1"/>
    </source>
</evidence>
<gene>
    <name evidence="3" type="ORF">HGB48_26205</name>
</gene>
<dbReference type="InterPro" id="IPR037523">
    <property type="entry name" value="VOC_core"/>
</dbReference>
<dbReference type="Pfam" id="PF00903">
    <property type="entry name" value="Glyoxalase"/>
    <property type="match status" value="1"/>
</dbReference>
<keyword evidence="3" id="KW-0560">Oxidoreductase</keyword>
<protein>
    <submittedName>
        <fullName evidence="3">2,3-dihydroxybiphenyl 1,2-dioxygenase</fullName>
    </submittedName>
</protein>
<sequence length="390" mass="42441">MLTSLVTFSSGDGRAAVSDPHTGLHSEFEALPGEHPGRAASPVVKVAGLAWLEFQKPDLDRAEVFARAFGFNVALTTATELHLRGSEPGAPCVLIRKGEKSRFLGPAFRAADRADLARLADAAGATVAELPESLGGSAVNLTDPSGLRVRVVSDTRDLMALPSPAPLVHNFGDDAPRINAPQRPPRVPATVRRVGHVVLQTTRFRRTLDWYLEHLGLIVSDFLYYAGQRDRGPTMAFIRCDRGRAPSDHHTLAVTLGPSNRYVHSAYEVSDLDVLAAGGQYLLEQGYDRSWGIGRHIQGSQIFDYWRDPDGFLVEHYTDGDMFDCTLEPGWAAMTASGLAQWGPPATKDFLGIKPGRASLAELRAITRTLGEDNEFDLHRLRGLLKVASS</sequence>
<name>A0A846Z2Q0_9ACTN</name>
<dbReference type="AlphaFoldDB" id="A0A846Z2Q0"/>